<evidence type="ECO:0000313" key="10">
    <source>
        <dbReference type="Proteomes" id="UP001298753"/>
    </source>
</evidence>
<feature type="binding site" evidence="6">
    <location>
        <position position="316"/>
    </location>
    <ligand>
        <name>[4Fe-4S] cluster</name>
        <dbReference type="ChEBI" id="CHEBI:49883"/>
        <note>4Fe-4S-S-AdoMet</note>
    </ligand>
</feature>
<dbReference type="Pfam" id="PF11842">
    <property type="entry name" value="DUF3362"/>
    <property type="match status" value="1"/>
</dbReference>
<feature type="binding site" evidence="6">
    <location>
        <position position="309"/>
    </location>
    <ligand>
        <name>[4Fe-4S] cluster</name>
        <dbReference type="ChEBI" id="CHEBI:49883"/>
        <note>4Fe-4S-S-AdoMet</note>
    </ligand>
</feature>
<dbReference type="Gene3D" id="3.80.30.20">
    <property type="entry name" value="tm_1862 like domain"/>
    <property type="match status" value="1"/>
</dbReference>
<proteinExistence type="inferred from homology"/>
<dbReference type="PROSITE" id="PS51918">
    <property type="entry name" value="RADICAL_SAM"/>
    <property type="match status" value="1"/>
</dbReference>
<dbReference type="SFLD" id="SFLDG01069">
    <property type="entry name" value="UPF0313"/>
    <property type="match status" value="1"/>
</dbReference>
<evidence type="ECO:0000259" key="8">
    <source>
        <dbReference type="PROSITE" id="PS51918"/>
    </source>
</evidence>
<dbReference type="PANTHER" id="PTHR32331">
    <property type="entry name" value="UPF0313 PROTEIN YGIQ"/>
    <property type="match status" value="1"/>
</dbReference>
<feature type="domain" description="Radical SAM core" evidence="8">
    <location>
        <begin position="294"/>
        <end position="567"/>
    </location>
</feature>
<dbReference type="SFLD" id="SFLDS00029">
    <property type="entry name" value="Radical_SAM"/>
    <property type="match status" value="1"/>
</dbReference>
<dbReference type="GO" id="GO:0051539">
    <property type="term" value="F:4 iron, 4 sulfur cluster binding"/>
    <property type="evidence" value="ECO:0007669"/>
    <property type="project" value="UniProtKB-KW"/>
</dbReference>
<dbReference type="InterPro" id="IPR013704">
    <property type="entry name" value="UPF0313_N"/>
</dbReference>
<dbReference type="SUPFAM" id="SSF102114">
    <property type="entry name" value="Radical SAM enzymes"/>
    <property type="match status" value="1"/>
</dbReference>
<dbReference type="GO" id="GO:0005506">
    <property type="term" value="F:iron ion binding"/>
    <property type="evidence" value="ECO:0007669"/>
    <property type="project" value="UniProtKB-UniRule"/>
</dbReference>
<feature type="region of interest" description="Disordered" evidence="7">
    <location>
        <begin position="597"/>
        <end position="671"/>
    </location>
</feature>
<dbReference type="GO" id="GO:0003824">
    <property type="term" value="F:catalytic activity"/>
    <property type="evidence" value="ECO:0007669"/>
    <property type="project" value="InterPro"/>
</dbReference>
<dbReference type="InterPro" id="IPR006638">
    <property type="entry name" value="Elp3/MiaA/NifB-like_rSAM"/>
</dbReference>
<feature type="binding site" evidence="6">
    <location>
        <position position="313"/>
    </location>
    <ligand>
        <name>[4Fe-4S] cluster</name>
        <dbReference type="ChEBI" id="CHEBI:49883"/>
        <note>4Fe-4S-S-AdoMet</note>
    </ligand>
</feature>
<reference evidence="9 10" key="1">
    <citation type="submission" date="2021-10" db="EMBL/GenBank/DDBJ databases">
        <title>Anaerobic single-cell dispensing facilitates the cultivation of human gut bacteria.</title>
        <authorList>
            <person name="Afrizal A."/>
        </authorList>
    </citation>
    <scope>NUCLEOTIDE SEQUENCE [LARGE SCALE GENOMIC DNA]</scope>
    <source>
        <strain evidence="9 10">CLA-AA-H270</strain>
    </source>
</reference>
<keyword evidence="1 6" id="KW-0004">4Fe-4S</keyword>
<organism evidence="9 10">
    <name type="scientific">Agathobaculum butyriciproducens</name>
    <dbReference type="NCBI Taxonomy" id="1628085"/>
    <lineage>
        <taxon>Bacteria</taxon>
        <taxon>Bacillati</taxon>
        <taxon>Bacillota</taxon>
        <taxon>Clostridia</taxon>
        <taxon>Eubacteriales</taxon>
        <taxon>Butyricicoccaceae</taxon>
        <taxon>Agathobaculum</taxon>
    </lineage>
</organism>
<evidence type="ECO:0000256" key="4">
    <source>
        <dbReference type="ARBA" id="ARBA00023004"/>
    </source>
</evidence>
<keyword evidence="10" id="KW-1185">Reference proteome</keyword>
<sequence length="671" mass="76006">MNGFLPISKQDMTDRGWYYCDFLIVTGDAYVDHPSFGTAIISRVLEDAGYKVAILSQPDFRDEHDFLEMGRPRYAVLINGGNIDSMVAHYTSAKKRRSDDAYTPGGVGGKRPDRAVTVYSMLARRAFPETPVYLGGIEASLRRFAHYDYWADRVMPSILESTGADGVMFGMSEHSVVELANNLKHGKKGADACKGVRGTAYMVHDTDDLEYDAVECPSYEDVCASKPDYARSVKIQYDEQDAVRGKAILQRHGKRILVQNPPAKPLTTEEMDHVYALPYMRNYHPSYEALGGVPAIQEVQFSIIHNRGCFGACNFCALAFHQGRYIQVRSHESVIEEAKKITQMPGFKGYIHDVGGPTANFRFPACKKQEKYGCCKDKRCLFPTTCQNIEADHTDYLELLRELRRIEGVKKVFVRSGLRYDYMMAEKNDAFFRELVEHHISGQLKVAPEHMSDNALYYMGKPSFKVYEQFRERYARINEKLGRKQYLVPYLMSSHPGATLDDAIMLAQYLNRVGYMPEQVQDFYPTPGTLSTAMYYTEIDPRTMKPVFVAKTPEDKAMQRALLQWRRPDKRPIVIAALKKAHREDLIGFGRECLIRPGRGSDQRMPGSKQHSVSRHGVSNGGRQQNNDRRHSAPNNGKHSALNGKRPASRPAQGKTNQGKKSGWAKPKKKK</sequence>
<evidence type="ECO:0000256" key="5">
    <source>
        <dbReference type="ARBA" id="ARBA00023014"/>
    </source>
</evidence>
<comment type="cofactor">
    <cofactor evidence="6">
        <name>[4Fe-4S] cluster</name>
        <dbReference type="ChEBI" id="CHEBI:49883"/>
    </cofactor>
    <text evidence="6">Binds 1 [4Fe-4S] cluster. The cluster is coordinated with 3 cysteines and an exchangeable S-adenosyl-L-methionine.</text>
</comment>
<keyword evidence="3 6" id="KW-0479">Metal-binding</keyword>
<dbReference type="AlphaFoldDB" id="A0AAW4VXJ8"/>
<evidence type="ECO:0000256" key="2">
    <source>
        <dbReference type="ARBA" id="ARBA00022691"/>
    </source>
</evidence>
<protein>
    <submittedName>
        <fullName evidence="9">YgiQ family radical SAM protein</fullName>
    </submittedName>
</protein>
<keyword evidence="4 6" id="KW-0408">Iron</keyword>
<gene>
    <name evidence="9" type="ORF">LKD22_11145</name>
</gene>
<dbReference type="SFLD" id="SFLDG01082">
    <property type="entry name" value="B12-binding_domain_containing"/>
    <property type="match status" value="1"/>
</dbReference>
<evidence type="ECO:0000313" key="9">
    <source>
        <dbReference type="EMBL" id="MCC2177672.1"/>
    </source>
</evidence>
<dbReference type="PANTHER" id="PTHR32331:SF0">
    <property type="entry name" value="UPF0313 PROTEIN YGIQ"/>
    <property type="match status" value="1"/>
</dbReference>
<dbReference type="Proteomes" id="UP001298753">
    <property type="component" value="Unassembled WGS sequence"/>
</dbReference>
<dbReference type="Pfam" id="PF08497">
    <property type="entry name" value="Radical_SAM_N"/>
    <property type="match status" value="1"/>
</dbReference>
<dbReference type="InterPro" id="IPR058240">
    <property type="entry name" value="rSAM_sf"/>
</dbReference>
<dbReference type="GeneID" id="98659515"/>
<keyword evidence="5 6" id="KW-0411">Iron-sulfur</keyword>
<accession>A0AAW4VXJ8</accession>
<evidence type="ECO:0000256" key="3">
    <source>
        <dbReference type="ARBA" id="ARBA00022723"/>
    </source>
</evidence>
<evidence type="ECO:0000256" key="7">
    <source>
        <dbReference type="SAM" id="MobiDB-lite"/>
    </source>
</evidence>
<dbReference type="HAMAP" id="MF_01251">
    <property type="entry name" value="UPF0313"/>
    <property type="match status" value="1"/>
</dbReference>
<dbReference type="InterPro" id="IPR007197">
    <property type="entry name" value="rSAM"/>
</dbReference>
<evidence type="ECO:0000256" key="6">
    <source>
        <dbReference type="HAMAP-Rule" id="MF_01251"/>
    </source>
</evidence>
<evidence type="ECO:0000256" key="1">
    <source>
        <dbReference type="ARBA" id="ARBA00022485"/>
    </source>
</evidence>
<comment type="similarity">
    <text evidence="6">Belongs to the UPF0313 family.</text>
</comment>
<dbReference type="RefSeq" id="WP_227601119.1">
    <property type="nucleotide sequence ID" value="NZ_JAJEPX010000045.1"/>
</dbReference>
<dbReference type="InterPro" id="IPR023404">
    <property type="entry name" value="rSAM_horseshoe"/>
</dbReference>
<dbReference type="EMBL" id="JAJEPX010000045">
    <property type="protein sequence ID" value="MCC2177672.1"/>
    <property type="molecule type" value="Genomic_DNA"/>
</dbReference>
<dbReference type="InterPro" id="IPR022946">
    <property type="entry name" value="UPF0313"/>
</dbReference>
<dbReference type="SMART" id="SM00729">
    <property type="entry name" value="Elp3"/>
    <property type="match status" value="1"/>
</dbReference>
<dbReference type="InterPro" id="IPR024560">
    <property type="entry name" value="UPF0313_C"/>
</dbReference>
<keyword evidence="2 6" id="KW-0949">S-adenosyl-L-methionine</keyword>
<comment type="caution">
    <text evidence="9">The sequence shown here is derived from an EMBL/GenBank/DDBJ whole genome shotgun (WGS) entry which is preliminary data.</text>
</comment>
<dbReference type="NCBIfam" id="TIGR03904">
    <property type="entry name" value="SAM_YgiQ"/>
    <property type="match status" value="1"/>
</dbReference>
<name>A0AAW4VXJ8_9FIRM</name>